<dbReference type="GO" id="GO:0000287">
    <property type="term" value="F:magnesium ion binding"/>
    <property type="evidence" value="ECO:0007669"/>
    <property type="project" value="TreeGrafter"/>
</dbReference>
<name>A0A0R2RKJ3_9BACT</name>
<dbReference type="Gene3D" id="3.20.20.60">
    <property type="entry name" value="Phosphoenolpyruvate-binding domains"/>
    <property type="match status" value="1"/>
</dbReference>
<sequence>MSADRVTPDHLRNWPKGKSLLALTAYDYPLARVLDEAGVDLIHVGDSLGMVVLGMADTTGVTMADMVRATQAVARGRKRAMISADLPIGTYETAAACVENSRLLCEAGADAVKPEGGKESQPQWEALQQAKIPWIGHLGMLPQKVREEGGYKRKGKTAEEVQRIKEDALAMERAGACAIV</sequence>
<dbReference type="PANTHER" id="PTHR20881:SF0">
    <property type="entry name" value="3-METHYL-2-OXOBUTANOATE HYDROXYMETHYLTRANSFERASE"/>
    <property type="match status" value="1"/>
</dbReference>
<dbReference type="GO" id="GO:0003864">
    <property type="term" value="F:3-methyl-2-oxobutanoate hydroxymethyltransferase activity"/>
    <property type="evidence" value="ECO:0007669"/>
    <property type="project" value="UniProtKB-EC"/>
</dbReference>
<accession>A0A0R2RKJ3</accession>
<gene>
    <name evidence="6" type="ORF">ABR82_04350</name>
</gene>
<dbReference type="InterPro" id="IPR003700">
    <property type="entry name" value="Pantoate_hydroxy_MeTrfase"/>
</dbReference>
<evidence type="ECO:0000256" key="1">
    <source>
        <dbReference type="ARBA" id="ARBA00008676"/>
    </source>
</evidence>
<comment type="similarity">
    <text evidence="1">Belongs to the PanB family.</text>
</comment>
<feature type="non-terminal residue" evidence="6">
    <location>
        <position position="180"/>
    </location>
</feature>
<dbReference type="AlphaFoldDB" id="A0A0R2RKJ3"/>
<evidence type="ECO:0000256" key="3">
    <source>
        <dbReference type="ARBA" id="ARBA00012618"/>
    </source>
</evidence>
<dbReference type="GO" id="GO:0015940">
    <property type="term" value="P:pantothenate biosynthetic process"/>
    <property type="evidence" value="ECO:0007669"/>
    <property type="project" value="UniProtKB-KW"/>
</dbReference>
<proteinExistence type="inferred from homology"/>
<dbReference type="GO" id="GO:0008168">
    <property type="term" value="F:methyltransferase activity"/>
    <property type="evidence" value="ECO:0007669"/>
    <property type="project" value="UniProtKB-KW"/>
</dbReference>
<protein>
    <recommendedName>
        <fullName evidence="3">3-methyl-2-oxobutanoate hydroxymethyltransferase</fullName>
        <ecNumber evidence="3">2.1.2.11</ecNumber>
    </recommendedName>
</protein>
<dbReference type="InterPro" id="IPR015813">
    <property type="entry name" value="Pyrv/PenolPyrv_kinase-like_dom"/>
</dbReference>
<keyword evidence="5 6" id="KW-0808">Transferase</keyword>
<evidence type="ECO:0000313" key="7">
    <source>
        <dbReference type="Proteomes" id="UP000051269"/>
    </source>
</evidence>
<dbReference type="Proteomes" id="UP000051269">
    <property type="component" value="Unassembled WGS sequence"/>
</dbReference>
<evidence type="ECO:0000313" key="6">
    <source>
        <dbReference type="EMBL" id="KRO63212.1"/>
    </source>
</evidence>
<dbReference type="Pfam" id="PF02548">
    <property type="entry name" value="Pantoate_transf"/>
    <property type="match status" value="1"/>
</dbReference>
<dbReference type="SUPFAM" id="SSF51621">
    <property type="entry name" value="Phosphoenolpyruvate/pyruvate domain"/>
    <property type="match status" value="1"/>
</dbReference>
<evidence type="ECO:0000256" key="2">
    <source>
        <dbReference type="ARBA" id="ARBA00011424"/>
    </source>
</evidence>
<dbReference type="InterPro" id="IPR040442">
    <property type="entry name" value="Pyrv_kinase-like_dom_sf"/>
</dbReference>
<evidence type="ECO:0000256" key="5">
    <source>
        <dbReference type="ARBA" id="ARBA00022679"/>
    </source>
</evidence>
<dbReference type="EC" id="2.1.2.11" evidence="3"/>
<keyword evidence="6" id="KW-0489">Methyltransferase</keyword>
<comment type="caution">
    <text evidence="6">The sequence shown here is derived from an EMBL/GenBank/DDBJ whole genome shotgun (WGS) entry which is preliminary data.</text>
</comment>
<dbReference type="EMBL" id="LIBO01000003">
    <property type="protein sequence ID" value="KRO63212.1"/>
    <property type="molecule type" value="Genomic_DNA"/>
</dbReference>
<dbReference type="GO" id="GO:0032259">
    <property type="term" value="P:methylation"/>
    <property type="evidence" value="ECO:0007669"/>
    <property type="project" value="UniProtKB-KW"/>
</dbReference>
<organism evidence="6 7">
    <name type="scientific">Verrucomicrobia subdivision 6 bacterium BACL9 MAG-120507-bin52</name>
    <dbReference type="NCBI Taxonomy" id="1655590"/>
    <lineage>
        <taxon>Bacteria</taxon>
        <taxon>Pseudomonadati</taxon>
        <taxon>Verrucomicrobiota</taxon>
        <taxon>Verrucomicrobiia</taxon>
        <taxon>Verrucomicrobiales</taxon>
        <taxon>Verrucomicrobia subdivision 6</taxon>
    </lineage>
</organism>
<dbReference type="PANTHER" id="PTHR20881">
    <property type="entry name" value="3-METHYL-2-OXOBUTANOATE HYDROXYMETHYLTRANSFERASE"/>
    <property type="match status" value="1"/>
</dbReference>
<comment type="subunit">
    <text evidence="2">Homodecamer; pentamer of dimers.</text>
</comment>
<reference evidence="6 7" key="1">
    <citation type="submission" date="2015-10" db="EMBL/GenBank/DDBJ databases">
        <title>Metagenome-Assembled Genomes uncover a global brackish microbiome.</title>
        <authorList>
            <person name="Hugerth L.W."/>
            <person name="Larsson J."/>
            <person name="Alneberg J."/>
            <person name="Lindh M.V."/>
            <person name="Legrand C."/>
            <person name="Pinhassi J."/>
            <person name="Andersson A.F."/>
        </authorList>
    </citation>
    <scope>NUCLEOTIDE SEQUENCE [LARGE SCALE GENOMIC DNA]</scope>
    <source>
        <strain evidence="6">BACL18 MAG-120507-bin52</strain>
    </source>
</reference>
<evidence type="ECO:0000256" key="4">
    <source>
        <dbReference type="ARBA" id="ARBA00022655"/>
    </source>
</evidence>
<keyword evidence="4" id="KW-0566">Pantothenate biosynthesis</keyword>